<evidence type="ECO:0000313" key="2">
    <source>
        <dbReference type="Proteomes" id="UP000266841"/>
    </source>
</evidence>
<keyword evidence="2" id="KW-1185">Reference proteome</keyword>
<reference evidence="1 2" key="1">
    <citation type="journal article" date="2012" name="Genome Biol.">
        <title>Genome and low-iron response of an oceanic diatom adapted to chronic iron limitation.</title>
        <authorList>
            <person name="Lommer M."/>
            <person name="Specht M."/>
            <person name="Roy A.S."/>
            <person name="Kraemer L."/>
            <person name="Andreson R."/>
            <person name="Gutowska M.A."/>
            <person name="Wolf J."/>
            <person name="Bergner S.V."/>
            <person name="Schilhabel M.B."/>
            <person name="Klostermeier U.C."/>
            <person name="Beiko R.G."/>
            <person name="Rosenstiel P."/>
            <person name="Hippler M."/>
            <person name="Laroche J."/>
        </authorList>
    </citation>
    <scope>NUCLEOTIDE SEQUENCE [LARGE SCALE GENOMIC DNA]</scope>
    <source>
        <strain evidence="1 2">CCMP1005</strain>
    </source>
</reference>
<gene>
    <name evidence="1" type="ORF">THAOC_23254</name>
</gene>
<accession>K0SDS3</accession>
<evidence type="ECO:0000313" key="1">
    <source>
        <dbReference type="EMBL" id="EJK56787.1"/>
    </source>
</evidence>
<dbReference type="AlphaFoldDB" id="K0SDS3"/>
<protein>
    <submittedName>
        <fullName evidence="1">Uncharacterized protein</fullName>
    </submittedName>
</protein>
<sequence>MDCAQFLLSSEEKVMARARGFTRYWYQLLDKKARLVSFTLDAKRALGEDKRALEEDDALPLIGEAHDDDWVIVDRNTDIPALPTNPRGCIEFTRLDLGQVELVSFDNWRDFLWTFEYGKDDATNATANKNARRTLLTRYLERQLHADRILTQSQLEYSRLQSNTDLEPFYATREEKQLARDQGFTRLWVWDRENDEKPYFVRDKSSIRAGHSILKTFALSKMLIARDYQSGLDFHFEAFAYPIAAGADAKTESELAGPTYPSDPDDVRTTVWRPALSILKTFALSGPSSDATAARFSSAVPGISSDELKSPERSQATTLAAIVVASRSPPSHQTGPLSPFSPALHFSSGEARFSFSWRPSS</sequence>
<dbReference type="EMBL" id="AGNL01030500">
    <property type="protein sequence ID" value="EJK56787.1"/>
    <property type="molecule type" value="Genomic_DNA"/>
</dbReference>
<dbReference type="Proteomes" id="UP000266841">
    <property type="component" value="Unassembled WGS sequence"/>
</dbReference>
<organism evidence="1 2">
    <name type="scientific">Thalassiosira oceanica</name>
    <name type="common">Marine diatom</name>
    <dbReference type="NCBI Taxonomy" id="159749"/>
    <lineage>
        <taxon>Eukaryota</taxon>
        <taxon>Sar</taxon>
        <taxon>Stramenopiles</taxon>
        <taxon>Ochrophyta</taxon>
        <taxon>Bacillariophyta</taxon>
        <taxon>Coscinodiscophyceae</taxon>
        <taxon>Thalassiosirophycidae</taxon>
        <taxon>Thalassiosirales</taxon>
        <taxon>Thalassiosiraceae</taxon>
        <taxon>Thalassiosira</taxon>
    </lineage>
</organism>
<proteinExistence type="predicted"/>
<comment type="caution">
    <text evidence="1">The sequence shown here is derived from an EMBL/GenBank/DDBJ whole genome shotgun (WGS) entry which is preliminary data.</text>
</comment>
<name>K0SDS3_THAOC</name>